<reference evidence="1" key="1">
    <citation type="journal article" date="2021" name="Nat. Commun.">
        <title>Genetic determinants of endophytism in the Arabidopsis root mycobiome.</title>
        <authorList>
            <person name="Mesny F."/>
            <person name="Miyauchi S."/>
            <person name="Thiergart T."/>
            <person name="Pickel B."/>
            <person name="Atanasova L."/>
            <person name="Karlsson M."/>
            <person name="Huettel B."/>
            <person name="Barry K.W."/>
            <person name="Haridas S."/>
            <person name="Chen C."/>
            <person name="Bauer D."/>
            <person name="Andreopoulos W."/>
            <person name="Pangilinan J."/>
            <person name="LaButti K."/>
            <person name="Riley R."/>
            <person name="Lipzen A."/>
            <person name="Clum A."/>
            <person name="Drula E."/>
            <person name="Henrissat B."/>
            <person name="Kohler A."/>
            <person name="Grigoriev I.V."/>
            <person name="Martin F.M."/>
            <person name="Hacquard S."/>
        </authorList>
    </citation>
    <scope>NUCLEOTIDE SEQUENCE</scope>
    <source>
        <strain evidence="1">MPI-SDFR-AT-0120</strain>
    </source>
</reference>
<dbReference type="Proteomes" id="UP000813461">
    <property type="component" value="Unassembled WGS sequence"/>
</dbReference>
<dbReference type="OrthoDB" id="3707219at2759"/>
<dbReference type="EMBL" id="JAGMVJ010000015">
    <property type="protein sequence ID" value="KAH7080924.1"/>
    <property type="molecule type" value="Genomic_DNA"/>
</dbReference>
<comment type="caution">
    <text evidence="1">The sequence shown here is derived from an EMBL/GenBank/DDBJ whole genome shotgun (WGS) entry which is preliminary data.</text>
</comment>
<gene>
    <name evidence="1" type="ORF">FB567DRAFT_532095</name>
</gene>
<name>A0A8K0VVT9_9PLEO</name>
<evidence type="ECO:0000313" key="1">
    <source>
        <dbReference type="EMBL" id="KAH7080924.1"/>
    </source>
</evidence>
<organism evidence="1 2">
    <name type="scientific">Paraphoma chrysanthemicola</name>
    <dbReference type="NCBI Taxonomy" id="798071"/>
    <lineage>
        <taxon>Eukaryota</taxon>
        <taxon>Fungi</taxon>
        <taxon>Dikarya</taxon>
        <taxon>Ascomycota</taxon>
        <taxon>Pezizomycotina</taxon>
        <taxon>Dothideomycetes</taxon>
        <taxon>Pleosporomycetidae</taxon>
        <taxon>Pleosporales</taxon>
        <taxon>Pleosporineae</taxon>
        <taxon>Phaeosphaeriaceae</taxon>
        <taxon>Paraphoma</taxon>
    </lineage>
</organism>
<dbReference type="AlphaFoldDB" id="A0A8K0VVT9"/>
<proteinExistence type="predicted"/>
<protein>
    <submittedName>
        <fullName evidence="1">Uncharacterized protein</fullName>
    </submittedName>
</protein>
<sequence>MPAVPKSYLPTFAAFLVGAITYTTVVATKEGAAIDNARSRWQDQHASARRVLSHGMTLEDMMAAEKKASQ</sequence>
<keyword evidence="2" id="KW-1185">Reference proteome</keyword>
<accession>A0A8K0VVT9</accession>
<evidence type="ECO:0000313" key="2">
    <source>
        <dbReference type="Proteomes" id="UP000813461"/>
    </source>
</evidence>